<sequence length="72" mass="7687">MATGDTVPIPSSPPGFVVLFGCFFFSSTSLRPTFSTLPSLAFVVAVRSFFHLDIAGGSFLISLVPFCLARIQ</sequence>
<organism evidence="2 3">
    <name type="scientific">Penicillium chrysogenum</name>
    <name type="common">Penicillium notatum</name>
    <dbReference type="NCBI Taxonomy" id="5076"/>
    <lineage>
        <taxon>Eukaryota</taxon>
        <taxon>Fungi</taxon>
        <taxon>Dikarya</taxon>
        <taxon>Ascomycota</taxon>
        <taxon>Pezizomycotina</taxon>
        <taxon>Eurotiomycetes</taxon>
        <taxon>Eurotiomycetidae</taxon>
        <taxon>Eurotiales</taxon>
        <taxon>Aspergillaceae</taxon>
        <taxon>Penicillium</taxon>
        <taxon>Penicillium chrysogenum species complex</taxon>
    </lineage>
</organism>
<protein>
    <submittedName>
        <fullName evidence="2">Uncharacterized protein</fullName>
    </submittedName>
</protein>
<accession>A0ABQ8WZY5</accession>
<keyword evidence="1" id="KW-0812">Transmembrane</keyword>
<evidence type="ECO:0000256" key="1">
    <source>
        <dbReference type="SAM" id="Phobius"/>
    </source>
</evidence>
<name>A0ABQ8WZY5_PENCH</name>
<dbReference type="EMBL" id="JAPVEB010000001">
    <property type="protein sequence ID" value="KAJ5284271.1"/>
    <property type="molecule type" value="Genomic_DNA"/>
</dbReference>
<feature type="transmembrane region" description="Helical" evidence="1">
    <location>
        <begin position="50"/>
        <end position="69"/>
    </location>
</feature>
<comment type="caution">
    <text evidence="2">The sequence shown here is derived from an EMBL/GenBank/DDBJ whole genome shotgun (WGS) entry which is preliminary data.</text>
</comment>
<evidence type="ECO:0000313" key="3">
    <source>
        <dbReference type="Proteomes" id="UP001220256"/>
    </source>
</evidence>
<dbReference type="Proteomes" id="UP001220256">
    <property type="component" value="Unassembled WGS sequence"/>
</dbReference>
<gene>
    <name evidence="2" type="ORF">N7505_002251</name>
</gene>
<proteinExistence type="predicted"/>
<keyword evidence="1" id="KW-0472">Membrane</keyword>
<keyword evidence="1" id="KW-1133">Transmembrane helix</keyword>
<feature type="transmembrane region" description="Helical" evidence="1">
    <location>
        <begin position="12"/>
        <end position="30"/>
    </location>
</feature>
<reference evidence="2 3" key="1">
    <citation type="journal article" date="2023" name="IMA Fungus">
        <title>Comparative genomic study of the Penicillium genus elucidates a diverse pangenome and 15 lateral gene transfer events.</title>
        <authorList>
            <person name="Petersen C."/>
            <person name="Sorensen T."/>
            <person name="Nielsen M.R."/>
            <person name="Sondergaard T.E."/>
            <person name="Sorensen J.L."/>
            <person name="Fitzpatrick D.A."/>
            <person name="Frisvad J.C."/>
            <person name="Nielsen K.L."/>
        </authorList>
    </citation>
    <scope>NUCLEOTIDE SEQUENCE [LARGE SCALE GENOMIC DNA]</scope>
    <source>
        <strain evidence="2 3">IBT 3361</strain>
    </source>
</reference>
<evidence type="ECO:0000313" key="2">
    <source>
        <dbReference type="EMBL" id="KAJ5284271.1"/>
    </source>
</evidence>
<keyword evidence="3" id="KW-1185">Reference proteome</keyword>